<feature type="compositionally biased region" description="Polar residues" evidence="6">
    <location>
        <begin position="225"/>
        <end position="248"/>
    </location>
</feature>
<evidence type="ECO:0000313" key="9">
    <source>
        <dbReference type="EMBL" id="CAJ1949876.1"/>
    </source>
</evidence>
<feature type="domain" description="QLQ" evidence="7">
    <location>
        <begin position="104"/>
        <end position="139"/>
    </location>
</feature>
<comment type="function">
    <text evidence="5">Transcription activator.</text>
</comment>
<feature type="region of interest" description="Disordered" evidence="6">
    <location>
        <begin position="182"/>
        <end position="248"/>
    </location>
</feature>
<accession>A0AA86VBM0</accession>
<evidence type="ECO:0000259" key="7">
    <source>
        <dbReference type="PROSITE" id="PS51666"/>
    </source>
</evidence>
<comment type="caution">
    <text evidence="4">Lacks conserved residue(s) required for the propagation of feature annotation.</text>
</comment>
<feature type="domain" description="WRC" evidence="8">
    <location>
        <begin position="155"/>
        <end position="199"/>
    </location>
</feature>
<dbReference type="Pfam" id="PF08879">
    <property type="entry name" value="WRC"/>
    <property type="match status" value="2"/>
</dbReference>
<feature type="domain" description="WRC" evidence="8">
    <location>
        <begin position="370"/>
        <end position="415"/>
    </location>
</feature>
<dbReference type="PANTHER" id="PTHR31602">
    <property type="entry name" value="GROWTH-REGULATING FACTOR 5"/>
    <property type="match status" value="1"/>
</dbReference>
<dbReference type="AlphaFoldDB" id="A0AA86VBM0"/>
<name>A0AA86VBM0_9FABA</name>
<evidence type="ECO:0000256" key="2">
    <source>
        <dbReference type="ARBA" id="ARBA00008122"/>
    </source>
</evidence>
<dbReference type="GO" id="GO:0005634">
    <property type="term" value="C:nucleus"/>
    <property type="evidence" value="ECO:0007669"/>
    <property type="project" value="UniProtKB-SubCell"/>
</dbReference>
<evidence type="ECO:0000256" key="5">
    <source>
        <dbReference type="RuleBase" id="RU367127"/>
    </source>
</evidence>
<feature type="compositionally biased region" description="Basic and acidic residues" evidence="6">
    <location>
        <begin position="8"/>
        <end position="18"/>
    </location>
</feature>
<dbReference type="InterPro" id="IPR014977">
    <property type="entry name" value="WRC_dom"/>
</dbReference>
<dbReference type="EMBL" id="OY731401">
    <property type="protein sequence ID" value="CAJ1949876.1"/>
    <property type="molecule type" value="Genomic_DNA"/>
</dbReference>
<feature type="compositionally biased region" description="Basic residues" evidence="6">
    <location>
        <begin position="185"/>
        <end position="194"/>
    </location>
</feature>
<keyword evidence="5" id="KW-0805">Transcription regulation</keyword>
<dbReference type="GO" id="GO:0006351">
    <property type="term" value="P:DNA-templated transcription"/>
    <property type="evidence" value="ECO:0007669"/>
    <property type="project" value="UniProtKB-UniRule"/>
</dbReference>
<keyword evidence="3 4" id="KW-0539">Nucleus</keyword>
<comment type="similarity">
    <text evidence="2 5">Belongs to the GRF family.</text>
</comment>
<keyword evidence="10" id="KW-1185">Reference proteome</keyword>
<evidence type="ECO:0000259" key="8">
    <source>
        <dbReference type="PROSITE" id="PS51667"/>
    </source>
</evidence>
<evidence type="ECO:0000313" key="10">
    <source>
        <dbReference type="Proteomes" id="UP001189624"/>
    </source>
</evidence>
<feature type="region of interest" description="Disordered" evidence="6">
    <location>
        <begin position="1"/>
        <end position="60"/>
    </location>
</feature>
<evidence type="ECO:0000256" key="3">
    <source>
        <dbReference type="ARBA" id="ARBA00023242"/>
    </source>
</evidence>
<keyword evidence="5" id="KW-0010">Activator</keyword>
<dbReference type="GO" id="GO:0099402">
    <property type="term" value="P:plant organ development"/>
    <property type="evidence" value="ECO:0007669"/>
    <property type="project" value="UniProtKB-ARBA"/>
</dbReference>
<reference evidence="9" key="1">
    <citation type="submission" date="2023-10" db="EMBL/GenBank/DDBJ databases">
        <authorList>
            <person name="Domelevo Entfellner J.-B."/>
        </authorList>
    </citation>
    <scope>NUCLEOTIDE SEQUENCE</scope>
</reference>
<feature type="compositionally biased region" description="Low complexity" evidence="6">
    <location>
        <begin position="208"/>
        <end position="222"/>
    </location>
</feature>
<proteinExistence type="inferred from homology"/>
<feature type="short sequence motif" description="Bipartite nuclear localization signal" evidence="4">
    <location>
        <begin position="160"/>
        <end position="170"/>
    </location>
</feature>
<keyword evidence="5" id="KW-0804">Transcription</keyword>
<organism evidence="9 10">
    <name type="scientific">Sphenostylis stenocarpa</name>
    <dbReference type="NCBI Taxonomy" id="92480"/>
    <lineage>
        <taxon>Eukaryota</taxon>
        <taxon>Viridiplantae</taxon>
        <taxon>Streptophyta</taxon>
        <taxon>Embryophyta</taxon>
        <taxon>Tracheophyta</taxon>
        <taxon>Spermatophyta</taxon>
        <taxon>Magnoliopsida</taxon>
        <taxon>eudicotyledons</taxon>
        <taxon>Gunneridae</taxon>
        <taxon>Pentapetalae</taxon>
        <taxon>rosids</taxon>
        <taxon>fabids</taxon>
        <taxon>Fabales</taxon>
        <taxon>Fabaceae</taxon>
        <taxon>Papilionoideae</taxon>
        <taxon>50 kb inversion clade</taxon>
        <taxon>NPAAA clade</taxon>
        <taxon>indigoferoid/millettioid clade</taxon>
        <taxon>Phaseoleae</taxon>
        <taxon>Sphenostylis</taxon>
    </lineage>
</organism>
<dbReference type="GO" id="GO:0006355">
    <property type="term" value="P:regulation of DNA-templated transcription"/>
    <property type="evidence" value="ECO:0007669"/>
    <property type="project" value="InterPro"/>
</dbReference>
<protein>
    <recommendedName>
        <fullName evidence="5">Growth-regulating factor</fullName>
    </recommendedName>
</protein>
<gene>
    <name evidence="9" type="ORF">AYBTSS11_LOCUS13945</name>
</gene>
<feature type="short sequence motif" description="Bipartite nuclear localization signal" evidence="4">
    <location>
        <begin position="188"/>
        <end position="195"/>
    </location>
</feature>
<dbReference type="InterPro" id="IPR031137">
    <property type="entry name" value="GRF"/>
</dbReference>
<comment type="subcellular location">
    <subcellularLocation>
        <location evidence="1 4 5">Nucleus</location>
    </subcellularLocation>
</comment>
<sequence length="491" mass="52980">MEATAEALPDRPSEDKGKKSPHVNVTMEAKPLRIVPSSHNTSGGPQKKIDIGHATEGGLGVGEGKRVVMLMEEKEKEKENSSNRVKLHLGVDASHSATPETNHVITEAQRRELHHQVFIFNHLAYKLPPPHHLMQFPSNMSEYSFLGFDHGSVVDPEPHRCRRTDGKKWRCSKSVVPDQKYCERHMHRGRNRSRKPVEASQVNSPLATKPSTKSPTKSTSKTVFEISNPNLTAIQPSDIPSTTPSRSLSIDNCSSMNRSKNLVSAADYLTGFSSTSAVSPGSTPATAVNPKVAATISSVNSGNKSCLKICQKDNQSKSCIGNNRGNRSDGKGSIVGDSNGISTGIGFSPTSVLQVFGSNPSYLNDKTNIEPAPGRCRRTDGKKWQCKSAVLPGQKYCATHMHRGAKKRFTNHETAATTTTAACSSATIARLPHSPATTNMQKAHSAIPSTNLSMSVPASAPFIQCNEKSTSSGDTDTTISDTLQECSYTSF</sequence>
<dbReference type="Proteomes" id="UP001189624">
    <property type="component" value="Chromosome 4"/>
</dbReference>
<evidence type="ECO:0000256" key="1">
    <source>
        <dbReference type="ARBA" id="ARBA00004123"/>
    </source>
</evidence>
<evidence type="ECO:0000256" key="4">
    <source>
        <dbReference type="PROSITE-ProRule" id="PRU01002"/>
    </source>
</evidence>
<dbReference type="PROSITE" id="PS51666">
    <property type="entry name" value="QLQ"/>
    <property type="match status" value="1"/>
</dbReference>
<dbReference type="InterPro" id="IPR014978">
    <property type="entry name" value="Gln-Leu-Gln_QLQ"/>
</dbReference>
<dbReference type="PROSITE" id="PS51667">
    <property type="entry name" value="WRC"/>
    <property type="match status" value="2"/>
</dbReference>
<comment type="domain">
    <text evidence="5">The QLQ domain and WRC domain may be involved in protein-protein interaction and DNA-binding, respectively.</text>
</comment>
<dbReference type="GO" id="GO:0005524">
    <property type="term" value="F:ATP binding"/>
    <property type="evidence" value="ECO:0007669"/>
    <property type="project" value="UniProtKB-UniRule"/>
</dbReference>
<dbReference type="PANTHER" id="PTHR31602:SF81">
    <property type="entry name" value="GROWTH-REGULATING FACTOR 9"/>
    <property type="match status" value="1"/>
</dbReference>
<evidence type="ECO:0000256" key="6">
    <source>
        <dbReference type="SAM" id="MobiDB-lite"/>
    </source>
</evidence>
<dbReference type="Gramene" id="rna-AYBTSS11_LOCUS13945">
    <property type="protein sequence ID" value="CAJ1949876.1"/>
    <property type="gene ID" value="gene-AYBTSS11_LOCUS13945"/>
</dbReference>